<dbReference type="OMA" id="AVDSEDW"/>
<dbReference type="GO" id="GO:0031490">
    <property type="term" value="F:chromatin DNA binding"/>
    <property type="evidence" value="ECO:0007669"/>
    <property type="project" value="TreeGrafter"/>
</dbReference>
<reference evidence="10" key="2">
    <citation type="submission" date="2025-09" db="UniProtKB">
        <authorList>
            <consortium name="Ensembl"/>
        </authorList>
    </citation>
    <scope>IDENTIFICATION</scope>
</reference>
<dbReference type="PROSITE" id="PS50118">
    <property type="entry name" value="HMG_BOX_2"/>
    <property type="match status" value="1"/>
</dbReference>
<dbReference type="PANTHER" id="PTHR45781">
    <property type="entry name" value="AGAP000281-PA"/>
    <property type="match status" value="1"/>
</dbReference>
<comment type="subcellular location">
    <subcellularLocation>
        <location evidence="2">Chromosome</location>
    </subcellularLocation>
    <subcellularLocation>
        <location evidence="1">Nucleus</location>
    </subcellularLocation>
</comment>
<dbReference type="STRING" id="30732.ENSOMEP00000029170"/>
<evidence type="ECO:0000313" key="10">
    <source>
        <dbReference type="Ensembl" id="ENSOMEP00000029170.1"/>
    </source>
</evidence>
<dbReference type="FunFam" id="1.10.30.10:FF:000005">
    <property type="entry name" value="TOX high mobility group box family member 3"/>
    <property type="match status" value="1"/>
</dbReference>
<dbReference type="Proteomes" id="UP000261560">
    <property type="component" value="Unplaced"/>
</dbReference>
<feature type="region of interest" description="Disordered" evidence="8">
    <location>
        <begin position="169"/>
        <end position="196"/>
    </location>
</feature>
<dbReference type="GO" id="GO:0005694">
    <property type="term" value="C:chromosome"/>
    <property type="evidence" value="ECO:0007669"/>
    <property type="project" value="UniProtKB-SubCell"/>
</dbReference>
<dbReference type="AlphaFoldDB" id="A0A3B3DIE4"/>
<keyword evidence="4" id="KW-0597">Phosphoprotein</keyword>
<dbReference type="InterPro" id="IPR051365">
    <property type="entry name" value="TOX_HMG-box_domain"/>
</dbReference>
<dbReference type="Ensembl" id="ENSOMET00000032281.1">
    <property type="protein sequence ID" value="ENSOMEP00000029170.1"/>
    <property type="gene ID" value="ENSOMEG00000012678.1"/>
</dbReference>
<dbReference type="InterPro" id="IPR009071">
    <property type="entry name" value="HMG_box_dom"/>
</dbReference>
<feature type="region of interest" description="Disordered" evidence="8">
    <location>
        <begin position="418"/>
        <end position="465"/>
    </location>
</feature>
<evidence type="ECO:0000256" key="7">
    <source>
        <dbReference type="PROSITE-ProRule" id="PRU00267"/>
    </source>
</evidence>
<organism evidence="10 11">
    <name type="scientific">Oryzias melastigma</name>
    <name type="common">Marine medaka</name>
    <dbReference type="NCBI Taxonomy" id="30732"/>
    <lineage>
        <taxon>Eukaryota</taxon>
        <taxon>Metazoa</taxon>
        <taxon>Chordata</taxon>
        <taxon>Craniata</taxon>
        <taxon>Vertebrata</taxon>
        <taxon>Euteleostomi</taxon>
        <taxon>Actinopterygii</taxon>
        <taxon>Neopterygii</taxon>
        <taxon>Teleostei</taxon>
        <taxon>Neoteleostei</taxon>
        <taxon>Acanthomorphata</taxon>
        <taxon>Ovalentaria</taxon>
        <taxon>Atherinomorphae</taxon>
        <taxon>Beloniformes</taxon>
        <taxon>Adrianichthyidae</taxon>
        <taxon>Oryziinae</taxon>
        <taxon>Oryzias</taxon>
    </lineage>
</organism>
<evidence type="ECO:0000256" key="8">
    <source>
        <dbReference type="SAM" id="MobiDB-lite"/>
    </source>
</evidence>
<evidence type="ECO:0000256" key="3">
    <source>
        <dbReference type="ARBA" id="ARBA00022454"/>
    </source>
</evidence>
<evidence type="ECO:0000256" key="1">
    <source>
        <dbReference type="ARBA" id="ARBA00004123"/>
    </source>
</evidence>
<dbReference type="CDD" id="cd21995">
    <property type="entry name" value="HMG-box_TOX-like"/>
    <property type="match status" value="1"/>
</dbReference>
<dbReference type="PRINTS" id="PR00886">
    <property type="entry name" value="HIGHMOBLTY12"/>
</dbReference>
<feature type="DNA-binding region" description="HMG box" evidence="7">
    <location>
        <begin position="263"/>
        <end position="331"/>
    </location>
</feature>
<feature type="domain" description="HMG box" evidence="9">
    <location>
        <begin position="263"/>
        <end position="331"/>
    </location>
</feature>
<dbReference type="SMART" id="SM00398">
    <property type="entry name" value="HMG"/>
    <property type="match status" value="1"/>
</dbReference>
<keyword evidence="6 7" id="KW-0539">Nucleus</keyword>
<evidence type="ECO:0000256" key="4">
    <source>
        <dbReference type="ARBA" id="ARBA00022553"/>
    </source>
</evidence>
<dbReference type="GeneTree" id="ENSGT00940000154888"/>
<dbReference type="Pfam" id="PF00505">
    <property type="entry name" value="HMG_box"/>
    <property type="match status" value="1"/>
</dbReference>
<evidence type="ECO:0000259" key="9">
    <source>
        <dbReference type="PROSITE" id="PS50118"/>
    </source>
</evidence>
<sequence>MELNFYSDLSDDRYLSMSGESHSFLSAETFHTPSLGDEVFEIPPISLDPDQALSISDAHFELSDGAGVSSGSKSLVSNLVAEANDPSFASTFINSGSHGLEHMNLGAVHQGGGTALLSSSELGNSTGSHFSSSSPMTIDVQLADIGPGLLGSSQLATINPSELALGLCGDNIGRHPEMPEQPLSATPSPAGSLQDEDMNDFRRSVLVEAPMSLSSSPLLSHMPFHPTPPSSAQPAAARRGLGKPAAATEAPKKGRKKKDPNEPQKPVSAYALFFRDTQAAIKGQNPNASFGEVSKIVASMWDSLAEDQKQVYKRKTEAAKKEYLKALAAYKANQLSQPSSEEMESAPSPPPSSHPTPPPPGNYSLHPALASTSVDVNTLASVCSSNIILDVPEVTMAGAGATAPAPTLVVAGATRQPPPLQQMLTAPPPPRLQQMAPAPPPLQAKPREGGPASAQPASITATPPPPLQIKIVPATIQDKGDVLLHAVSASARSEEAEEMEVSGYDDVKSLCVRAGCNNPAVDSEDWDREYCSNECVATHCRDVFQAWCSIKNQSVATVK</sequence>
<keyword evidence="5 7" id="KW-0238">DNA-binding</keyword>
<dbReference type="SUPFAM" id="SSF47095">
    <property type="entry name" value="HMG-box"/>
    <property type="match status" value="1"/>
</dbReference>
<dbReference type="InterPro" id="IPR036910">
    <property type="entry name" value="HMG_box_dom_sf"/>
</dbReference>
<keyword evidence="3" id="KW-0158">Chromosome</keyword>
<evidence type="ECO:0000256" key="2">
    <source>
        <dbReference type="ARBA" id="ARBA00004286"/>
    </source>
</evidence>
<evidence type="ECO:0000256" key="6">
    <source>
        <dbReference type="ARBA" id="ARBA00023242"/>
    </source>
</evidence>
<feature type="region of interest" description="Disordered" evidence="8">
    <location>
        <begin position="218"/>
        <end position="265"/>
    </location>
</feature>
<reference evidence="10" key="1">
    <citation type="submission" date="2025-08" db="UniProtKB">
        <authorList>
            <consortium name="Ensembl"/>
        </authorList>
    </citation>
    <scope>IDENTIFICATION</scope>
</reference>
<evidence type="ECO:0000313" key="11">
    <source>
        <dbReference type="Proteomes" id="UP000261560"/>
    </source>
</evidence>
<dbReference type="GO" id="GO:0006357">
    <property type="term" value="P:regulation of transcription by RNA polymerase II"/>
    <property type="evidence" value="ECO:0007669"/>
    <property type="project" value="TreeGrafter"/>
</dbReference>
<dbReference type="PANTHER" id="PTHR45781:SF2">
    <property type="entry name" value="TOX HIGH MOBILITY GROUP BOX FAMILY MEMBER 4"/>
    <property type="match status" value="1"/>
</dbReference>
<dbReference type="GO" id="GO:0005634">
    <property type="term" value="C:nucleus"/>
    <property type="evidence" value="ECO:0007669"/>
    <property type="project" value="UniProtKB-SubCell"/>
</dbReference>
<proteinExistence type="predicted"/>
<dbReference type="Gene3D" id="1.10.30.10">
    <property type="entry name" value="High mobility group box domain"/>
    <property type="match status" value="1"/>
</dbReference>
<name>A0A3B3DIE4_ORYME</name>
<evidence type="ECO:0000256" key="5">
    <source>
        <dbReference type="ARBA" id="ARBA00023125"/>
    </source>
</evidence>
<protein>
    <submittedName>
        <fullName evidence="10">TOX high mobility group box family member 4 a</fullName>
    </submittedName>
</protein>
<accession>A0A3B3DIE4</accession>
<feature type="region of interest" description="Disordered" evidence="8">
    <location>
        <begin position="334"/>
        <end position="368"/>
    </location>
</feature>
<feature type="compositionally biased region" description="Pro residues" evidence="8">
    <location>
        <begin position="347"/>
        <end position="361"/>
    </location>
</feature>
<feature type="compositionally biased region" description="Pro residues" evidence="8">
    <location>
        <begin position="418"/>
        <end position="443"/>
    </location>
</feature>
<dbReference type="PaxDb" id="30732-ENSOMEP00000029170"/>
<keyword evidence="11" id="KW-1185">Reference proteome</keyword>